<evidence type="ECO:0000256" key="1">
    <source>
        <dbReference type="ARBA" id="ARBA00004370"/>
    </source>
</evidence>
<feature type="transmembrane region" description="Helical" evidence="5">
    <location>
        <begin position="196"/>
        <end position="217"/>
    </location>
</feature>
<accession>A0A3Q3XNX8</accession>
<dbReference type="InterPro" id="IPR000276">
    <property type="entry name" value="GPCR_Rhodpsn"/>
</dbReference>
<evidence type="ECO:0000256" key="4">
    <source>
        <dbReference type="ARBA" id="ARBA00023136"/>
    </source>
</evidence>
<dbReference type="Gene3D" id="1.20.1070.10">
    <property type="entry name" value="Rhodopsin 7-helix transmembrane proteins"/>
    <property type="match status" value="1"/>
</dbReference>
<protein>
    <recommendedName>
        <fullName evidence="6">G-protein coupled receptors family 1 profile domain-containing protein</fullName>
    </recommendedName>
</protein>
<dbReference type="PANTHER" id="PTHR26451">
    <property type="entry name" value="G_PROTEIN_RECEP_F1_2 DOMAIN-CONTAINING PROTEIN"/>
    <property type="match status" value="1"/>
</dbReference>
<dbReference type="SUPFAM" id="SSF81321">
    <property type="entry name" value="Family A G protein-coupled receptor-like"/>
    <property type="match status" value="1"/>
</dbReference>
<dbReference type="InterPro" id="IPR052921">
    <property type="entry name" value="GPCR1_Superfamily_Member"/>
</dbReference>
<keyword evidence="2 5" id="KW-0812">Transmembrane</keyword>
<dbReference type="GO" id="GO:0004930">
    <property type="term" value="F:G protein-coupled receptor activity"/>
    <property type="evidence" value="ECO:0007669"/>
    <property type="project" value="InterPro"/>
</dbReference>
<dbReference type="GO" id="GO:0004984">
    <property type="term" value="F:olfactory receptor activity"/>
    <property type="evidence" value="ECO:0007669"/>
    <property type="project" value="TreeGrafter"/>
</dbReference>
<proteinExistence type="predicted"/>
<keyword evidence="3 5" id="KW-1133">Transmembrane helix</keyword>
<evidence type="ECO:0000259" key="6">
    <source>
        <dbReference type="PROSITE" id="PS50262"/>
    </source>
</evidence>
<feature type="transmembrane region" description="Helical" evidence="5">
    <location>
        <begin position="60"/>
        <end position="79"/>
    </location>
</feature>
<organism evidence="7 8">
    <name type="scientific">Mola mola</name>
    <name type="common">Ocean sunfish</name>
    <name type="synonym">Tetraodon mola</name>
    <dbReference type="NCBI Taxonomy" id="94237"/>
    <lineage>
        <taxon>Eukaryota</taxon>
        <taxon>Metazoa</taxon>
        <taxon>Chordata</taxon>
        <taxon>Craniata</taxon>
        <taxon>Vertebrata</taxon>
        <taxon>Euteleostomi</taxon>
        <taxon>Actinopterygii</taxon>
        <taxon>Neopterygii</taxon>
        <taxon>Teleostei</taxon>
        <taxon>Neoteleostei</taxon>
        <taxon>Acanthomorphata</taxon>
        <taxon>Eupercaria</taxon>
        <taxon>Tetraodontiformes</taxon>
        <taxon>Molidae</taxon>
        <taxon>Mola</taxon>
    </lineage>
</organism>
<reference evidence="7" key="2">
    <citation type="submission" date="2025-09" db="UniProtKB">
        <authorList>
            <consortium name="Ensembl"/>
        </authorList>
    </citation>
    <scope>IDENTIFICATION</scope>
</reference>
<reference evidence="7" key="1">
    <citation type="submission" date="2025-08" db="UniProtKB">
        <authorList>
            <consortium name="Ensembl"/>
        </authorList>
    </citation>
    <scope>IDENTIFICATION</scope>
</reference>
<evidence type="ECO:0000313" key="7">
    <source>
        <dbReference type="Ensembl" id="ENSMMOP00000026371.1"/>
    </source>
</evidence>
<evidence type="ECO:0000256" key="3">
    <source>
        <dbReference type="ARBA" id="ARBA00022989"/>
    </source>
</evidence>
<evidence type="ECO:0000256" key="2">
    <source>
        <dbReference type="ARBA" id="ARBA00022692"/>
    </source>
</evidence>
<feature type="transmembrane region" description="Helical" evidence="5">
    <location>
        <begin position="229"/>
        <end position="247"/>
    </location>
</feature>
<dbReference type="Ensembl" id="ENSMMOT00000026816.1">
    <property type="protein sequence ID" value="ENSMMOP00000026371.1"/>
    <property type="gene ID" value="ENSMMOG00000019980.1"/>
</dbReference>
<dbReference type="AlphaFoldDB" id="A0A3Q3XNX8"/>
<dbReference type="STRING" id="94237.ENSMMOP00000026371"/>
<keyword evidence="4 5" id="KW-0472">Membrane</keyword>
<dbReference type="CDD" id="cd00637">
    <property type="entry name" value="7tm_classA_rhodopsin-like"/>
    <property type="match status" value="1"/>
</dbReference>
<feature type="transmembrane region" description="Helical" evidence="5">
    <location>
        <begin position="85"/>
        <end position="106"/>
    </location>
</feature>
<feature type="transmembrane region" description="Helical" evidence="5">
    <location>
        <begin position="139"/>
        <end position="163"/>
    </location>
</feature>
<dbReference type="Proteomes" id="UP000261620">
    <property type="component" value="Unplaced"/>
</dbReference>
<comment type="subcellular location">
    <subcellularLocation>
        <location evidence="1">Membrane</location>
    </subcellularLocation>
</comment>
<dbReference type="GO" id="GO:0005549">
    <property type="term" value="F:odorant binding"/>
    <property type="evidence" value="ECO:0007669"/>
    <property type="project" value="TreeGrafter"/>
</dbReference>
<dbReference type="Pfam" id="PF00001">
    <property type="entry name" value="7tm_1"/>
    <property type="match status" value="1"/>
</dbReference>
<sequence length="309" mass="35371">MNVSSLNGSSASAGIQRDTLITAVTKNVVVTALCISINYINGTQVHAFRKHQIFKSNPRYILFIHLVINDMIQLLLSTVLHILSYAFHTINTSFCLVLLIIAILTTHNTPLNLAGMAVERYVAICIPLRHGQMCTVRRTCVLMGLIWLVSAFSILPDLFILLATEQLRFFRSRLFCSRDYVFRSAYSLRKRDASHIALLALVWLTLFYTYFKILLAAKEATISVNKAKNTILLHGFQLLLCMLNYVRPMFEQALLYLLPKQLLAIRFASYVIVQMLPRFVSPIVYGLRDQTFRRYVKMYLVCKHSTSNH</sequence>
<feature type="transmembrane region" description="Helical" evidence="5">
    <location>
        <begin position="267"/>
        <end position="287"/>
    </location>
</feature>
<dbReference type="GO" id="GO:0016020">
    <property type="term" value="C:membrane"/>
    <property type="evidence" value="ECO:0007669"/>
    <property type="project" value="UniProtKB-SubCell"/>
</dbReference>
<feature type="domain" description="G-protein coupled receptors family 1 profile" evidence="6">
    <location>
        <begin position="40"/>
        <end position="285"/>
    </location>
</feature>
<keyword evidence="8" id="KW-1185">Reference proteome</keyword>
<dbReference type="InterPro" id="IPR017452">
    <property type="entry name" value="GPCR_Rhodpsn_7TM"/>
</dbReference>
<dbReference type="PANTHER" id="PTHR26451:SF998">
    <property type="entry name" value="ODORANT RECEPTOR-RELATED"/>
    <property type="match status" value="1"/>
</dbReference>
<name>A0A3Q3XNX8_MOLML</name>
<feature type="transmembrane region" description="Helical" evidence="5">
    <location>
        <begin position="20"/>
        <end position="40"/>
    </location>
</feature>
<dbReference type="PROSITE" id="PS50262">
    <property type="entry name" value="G_PROTEIN_RECEP_F1_2"/>
    <property type="match status" value="1"/>
</dbReference>
<dbReference type="PRINTS" id="PR00237">
    <property type="entry name" value="GPCRRHODOPSN"/>
</dbReference>
<evidence type="ECO:0000256" key="5">
    <source>
        <dbReference type="SAM" id="Phobius"/>
    </source>
</evidence>
<dbReference type="OMA" id="SYVIIQI"/>
<dbReference type="FunFam" id="1.20.1070.10:FF:000096">
    <property type="entry name" value="Odorant receptor 131-2"/>
    <property type="match status" value="1"/>
</dbReference>
<evidence type="ECO:0000313" key="8">
    <source>
        <dbReference type="Proteomes" id="UP000261620"/>
    </source>
</evidence>